<dbReference type="KEGG" id="mtm:MYCTH_2131097"/>
<dbReference type="GeneID" id="11509631"/>
<dbReference type="Proteomes" id="UP000007322">
    <property type="component" value="Chromosome 7"/>
</dbReference>
<protein>
    <submittedName>
        <fullName evidence="2">Uncharacterized protein</fullName>
    </submittedName>
</protein>
<dbReference type="OrthoDB" id="2146436at2759"/>
<evidence type="ECO:0000256" key="1">
    <source>
        <dbReference type="SAM" id="MobiDB-lite"/>
    </source>
</evidence>
<evidence type="ECO:0000313" key="2">
    <source>
        <dbReference type="EMBL" id="AEO61913.1"/>
    </source>
</evidence>
<organism evidence="2 3">
    <name type="scientific">Thermothelomyces thermophilus (strain ATCC 42464 / BCRC 31852 / DSM 1799)</name>
    <name type="common">Sporotrichum thermophile</name>
    <dbReference type="NCBI Taxonomy" id="573729"/>
    <lineage>
        <taxon>Eukaryota</taxon>
        <taxon>Fungi</taxon>
        <taxon>Dikarya</taxon>
        <taxon>Ascomycota</taxon>
        <taxon>Pezizomycotina</taxon>
        <taxon>Sordariomycetes</taxon>
        <taxon>Sordariomycetidae</taxon>
        <taxon>Sordariales</taxon>
        <taxon>Chaetomiaceae</taxon>
        <taxon>Thermothelomyces</taxon>
    </lineage>
</organism>
<feature type="region of interest" description="Disordered" evidence="1">
    <location>
        <begin position="28"/>
        <end position="72"/>
    </location>
</feature>
<keyword evidence="3" id="KW-1185">Reference proteome</keyword>
<name>G2QN40_THET4</name>
<dbReference type="InParanoid" id="G2QN40"/>
<proteinExistence type="predicted"/>
<gene>
    <name evidence="2" type="ORF">MYCTH_2131097</name>
</gene>
<evidence type="ECO:0000313" key="3">
    <source>
        <dbReference type="Proteomes" id="UP000007322"/>
    </source>
</evidence>
<dbReference type="RefSeq" id="XP_003667158.1">
    <property type="nucleotide sequence ID" value="XM_003667110.1"/>
</dbReference>
<sequence>MQAAEALHYPSSSFTDGWMAEVEVEVEESQRRHSRKRKEGDVVTTLKIPHRGPRSRQRSTDQSQEPYGGFTPNFATSKFTDFHVGGDSISTRTTHPQGSWLYHITLDSNAAGN</sequence>
<dbReference type="AlphaFoldDB" id="G2QN40"/>
<reference evidence="2 3" key="1">
    <citation type="journal article" date="2011" name="Nat. Biotechnol.">
        <title>Comparative genomic analysis of the thermophilic biomass-degrading fungi Myceliophthora thermophila and Thielavia terrestris.</title>
        <authorList>
            <person name="Berka R.M."/>
            <person name="Grigoriev I.V."/>
            <person name="Otillar R."/>
            <person name="Salamov A."/>
            <person name="Grimwood J."/>
            <person name="Reid I."/>
            <person name="Ishmael N."/>
            <person name="John T."/>
            <person name="Darmond C."/>
            <person name="Moisan M.-C."/>
            <person name="Henrissat B."/>
            <person name="Coutinho P.M."/>
            <person name="Lombard V."/>
            <person name="Natvig D.O."/>
            <person name="Lindquist E."/>
            <person name="Schmutz J."/>
            <person name="Lucas S."/>
            <person name="Harris P."/>
            <person name="Powlowski J."/>
            <person name="Bellemare A."/>
            <person name="Taylor D."/>
            <person name="Butler G."/>
            <person name="de Vries R.P."/>
            <person name="Allijn I.E."/>
            <person name="van den Brink J."/>
            <person name="Ushinsky S."/>
            <person name="Storms R."/>
            <person name="Powell A.J."/>
            <person name="Paulsen I.T."/>
            <person name="Elbourne L.D.H."/>
            <person name="Baker S.E."/>
            <person name="Magnuson J."/>
            <person name="LaBoissiere S."/>
            <person name="Clutterbuck A.J."/>
            <person name="Martinez D."/>
            <person name="Wogulis M."/>
            <person name="de Leon A.L."/>
            <person name="Rey M.W."/>
            <person name="Tsang A."/>
        </authorList>
    </citation>
    <scope>NUCLEOTIDE SEQUENCE [LARGE SCALE GENOMIC DNA]</scope>
    <source>
        <strain evidence="3">ATCC 42464 / BCRC 31852 / DSM 1799</strain>
    </source>
</reference>
<feature type="compositionally biased region" description="Basic residues" evidence="1">
    <location>
        <begin position="48"/>
        <end position="57"/>
    </location>
</feature>
<accession>G2QN40</accession>
<dbReference type="VEuPathDB" id="FungiDB:MYCTH_2131097"/>
<dbReference type="EMBL" id="CP003008">
    <property type="protein sequence ID" value="AEO61913.1"/>
    <property type="molecule type" value="Genomic_DNA"/>
</dbReference>
<dbReference type="HOGENOM" id="CLU_2135257_0_0_1"/>